<feature type="domain" description="RNA polymerase N-terminal" evidence="15">
    <location>
        <begin position="310"/>
        <end position="589"/>
    </location>
</feature>
<dbReference type="Pfam" id="PF00623">
    <property type="entry name" value="RNA_pol_Rpb1_2"/>
    <property type="match status" value="2"/>
</dbReference>
<dbReference type="HAMAP" id="MF_01322">
    <property type="entry name" value="RNApol_bact_RpoC"/>
    <property type="match status" value="1"/>
</dbReference>
<feature type="binding site" evidence="12">
    <location>
        <position position="535"/>
    </location>
    <ligand>
        <name>Mg(2+)</name>
        <dbReference type="ChEBI" id="CHEBI:18420"/>
    </ligand>
</feature>
<comment type="subunit">
    <text evidence="10 12">The RNAP catalytic core consists of 2 alpha, 1 beta, 1 beta' and 1 omega subunit. When a sigma factor is associated with the core the holoenzyme is formed, which can initiate transcription.</text>
</comment>
<dbReference type="GO" id="GO:0003677">
    <property type="term" value="F:DNA binding"/>
    <property type="evidence" value="ECO:0007669"/>
    <property type="project" value="UniProtKB-UniRule"/>
</dbReference>
<keyword evidence="9 12" id="KW-0804">Transcription</keyword>
<dbReference type="GO" id="GO:0000428">
    <property type="term" value="C:DNA-directed RNA polymerase complex"/>
    <property type="evidence" value="ECO:0007669"/>
    <property type="project" value="UniProtKB-KW"/>
</dbReference>
<evidence type="ECO:0000256" key="14">
    <source>
        <dbReference type="SAM" id="MobiDB-lite"/>
    </source>
</evidence>
<dbReference type="InterPro" id="IPR007080">
    <property type="entry name" value="RNA_pol_Rpb1_1"/>
</dbReference>
<evidence type="ECO:0000256" key="12">
    <source>
        <dbReference type="HAMAP-Rule" id="MF_01322"/>
    </source>
</evidence>
<keyword evidence="6 12" id="KW-0479">Metal-binding</keyword>
<evidence type="ECO:0000256" key="1">
    <source>
        <dbReference type="ARBA" id="ARBA00004026"/>
    </source>
</evidence>
<keyword evidence="3 12" id="KW-0240">DNA-directed RNA polymerase</keyword>
<feature type="binding site" evidence="12">
    <location>
        <position position="969"/>
    </location>
    <ligand>
        <name>Zn(2+)</name>
        <dbReference type="ChEBI" id="CHEBI:29105"/>
        <label>2</label>
    </ligand>
</feature>
<dbReference type="GO" id="GO:0008270">
    <property type="term" value="F:zinc ion binding"/>
    <property type="evidence" value="ECO:0007669"/>
    <property type="project" value="UniProtKB-UniRule"/>
</dbReference>
<evidence type="ECO:0000256" key="8">
    <source>
        <dbReference type="ARBA" id="ARBA00022842"/>
    </source>
</evidence>
<proteinExistence type="inferred from homology"/>
<dbReference type="SUPFAM" id="SSF64484">
    <property type="entry name" value="beta and beta-prime subunits of DNA dependent RNA-polymerase"/>
    <property type="match status" value="1"/>
</dbReference>
<dbReference type="InterPro" id="IPR006592">
    <property type="entry name" value="RNA_pol_N"/>
</dbReference>
<dbReference type="InterPro" id="IPR000722">
    <property type="entry name" value="RNA_pol_asu"/>
</dbReference>
<dbReference type="InterPro" id="IPR042102">
    <property type="entry name" value="RNA_pol_Rpb1_3_sf"/>
</dbReference>
<dbReference type="EMBL" id="NAEP01000028">
    <property type="protein sequence ID" value="PDQ35628.1"/>
    <property type="molecule type" value="Genomic_DNA"/>
</dbReference>
<reference evidence="17" key="1">
    <citation type="submission" date="2017-03" db="EMBL/GenBank/DDBJ databases">
        <authorList>
            <person name="Lund M.B."/>
        </authorList>
    </citation>
    <scope>NUCLEOTIDE SEQUENCE [LARGE SCALE GENOMIC DNA]</scope>
</reference>
<evidence type="ECO:0000256" key="10">
    <source>
        <dbReference type="ARBA" id="ARBA00025935"/>
    </source>
</evidence>
<organism evidence="16 17">
    <name type="scientific">Candidatus Lumbricidiphila eiseniae</name>
    <dbReference type="NCBI Taxonomy" id="1969409"/>
    <lineage>
        <taxon>Bacteria</taxon>
        <taxon>Bacillati</taxon>
        <taxon>Actinomycetota</taxon>
        <taxon>Actinomycetes</taxon>
        <taxon>Micrococcales</taxon>
        <taxon>Microbacteriaceae</taxon>
        <taxon>Candidatus Lumbricidiphila</taxon>
    </lineage>
</organism>
<evidence type="ECO:0000256" key="13">
    <source>
        <dbReference type="RuleBase" id="RU004279"/>
    </source>
</evidence>
<feature type="binding site" evidence="12">
    <location>
        <position position="881"/>
    </location>
    <ligand>
        <name>Zn(2+)</name>
        <dbReference type="ChEBI" id="CHEBI:29105"/>
        <label>2</label>
    </ligand>
</feature>
<keyword evidence="5 12" id="KW-0548">Nucleotidyltransferase</keyword>
<dbReference type="Gene3D" id="1.10.1790.20">
    <property type="match status" value="1"/>
</dbReference>
<evidence type="ECO:0000256" key="7">
    <source>
        <dbReference type="ARBA" id="ARBA00022833"/>
    </source>
</evidence>
<feature type="binding site" evidence="12">
    <location>
        <position position="959"/>
    </location>
    <ligand>
        <name>Zn(2+)</name>
        <dbReference type="ChEBI" id="CHEBI:29105"/>
        <label>2</label>
    </ligand>
</feature>
<feature type="binding site" evidence="12">
    <location>
        <position position="78"/>
    </location>
    <ligand>
        <name>Zn(2+)</name>
        <dbReference type="ChEBI" id="CHEBI:29105"/>
        <label>1</label>
    </ligand>
</feature>
<dbReference type="Gene3D" id="2.40.50.100">
    <property type="match status" value="1"/>
</dbReference>
<feature type="region of interest" description="Disordered" evidence="14">
    <location>
        <begin position="184"/>
        <end position="207"/>
    </location>
</feature>
<evidence type="ECO:0000256" key="2">
    <source>
        <dbReference type="ARBA" id="ARBA00006460"/>
    </source>
</evidence>
<comment type="caution">
    <text evidence="16">The sequence shown here is derived from an EMBL/GenBank/DDBJ whole genome shotgun (WGS) entry which is preliminary data.</text>
</comment>
<dbReference type="FunFam" id="1.10.40.90:FF:000001">
    <property type="entry name" value="DNA-directed RNA polymerase subunit beta"/>
    <property type="match status" value="1"/>
</dbReference>
<dbReference type="InterPro" id="IPR007066">
    <property type="entry name" value="RNA_pol_Rpb1_3"/>
</dbReference>
<comment type="function">
    <text evidence="1 12 13">DNA-dependent RNA polymerase catalyzes the transcription of DNA into RNA using the four ribonucleoside triphosphates as substrates.</text>
</comment>
<dbReference type="PANTHER" id="PTHR19376">
    <property type="entry name" value="DNA-DIRECTED RNA POLYMERASE"/>
    <property type="match status" value="1"/>
</dbReference>
<feature type="binding site" evidence="12">
    <location>
        <position position="966"/>
    </location>
    <ligand>
        <name>Zn(2+)</name>
        <dbReference type="ChEBI" id="CHEBI:29105"/>
        <label>2</label>
    </ligand>
</feature>
<dbReference type="Proteomes" id="UP000219994">
    <property type="component" value="Unassembled WGS sequence"/>
</dbReference>
<dbReference type="Gene3D" id="2.40.40.20">
    <property type="match status" value="1"/>
</dbReference>
<evidence type="ECO:0000256" key="6">
    <source>
        <dbReference type="ARBA" id="ARBA00022723"/>
    </source>
</evidence>
<dbReference type="InterPro" id="IPR007081">
    <property type="entry name" value="RNA_pol_Rpb1_5"/>
</dbReference>
<dbReference type="FunFam" id="1.10.150.390:FF:000002">
    <property type="entry name" value="DNA-directed RNA polymerase subunit beta"/>
    <property type="match status" value="1"/>
</dbReference>
<dbReference type="GO" id="GO:0006351">
    <property type="term" value="P:DNA-templated transcription"/>
    <property type="evidence" value="ECO:0007669"/>
    <property type="project" value="UniProtKB-UniRule"/>
</dbReference>
<dbReference type="GO" id="GO:0000287">
    <property type="term" value="F:magnesium ion binding"/>
    <property type="evidence" value="ECO:0007669"/>
    <property type="project" value="UniProtKB-UniRule"/>
</dbReference>
<dbReference type="InterPro" id="IPR045867">
    <property type="entry name" value="DNA-dir_RpoC_beta_prime"/>
</dbReference>
<evidence type="ECO:0000256" key="9">
    <source>
        <dbReference type="ARBA" id="ARBA00023163"/>
    </source>
</evidence>
<keyword evidence="7 12" id="KW-0862">Zinc</keyword>
<dbReference type="EC" id="2.7.7.6" evidence="12"/>
<dbReference type="Gene3D" id="1.10.150.390">
    <property type="match status" value="1"/>
</dbReference>
<comment type="catalytic activity">
    <reaction evidence="11 12 13">
        <text>RNA(n) + a ribonucleoside 5'-triphosphate = RNA(n+1) + diphosphate</text>
        <dbReference type="Rhea" id="RHEA:21248"/>
        <dbReference type="Rhea" id="RHEA-COMP:14527"/>
        <dbReference type="Rhea" id="RHEA-COMP:17342"/>
        <dbReference type="ChEBI" id="CHEBI:33019"/>
        <dbReference type="ChEBI" id="CHEBI:61557"/>
        <dbReference type="ChEBI" id="CHEBI:140395"/>
        <dbReference type="EC" id="2.7.7.6"/>
    </reaction>
</comment>
<evidence type="ECO:0000256" key="5">
    <source>
        <dbReference type="ARBA" id="ARBA00022695"/>
    </source>
</evidence>
<name>A0A2A6FSH5_9MICO</name>
<comment type="cofactor">
    <cofactor evidence="12">
        <name>Mg(2+)</name>
        <dbReference type="ChEBI" id="CHEBI:18420"/>
    </cofactor>
    <text evidence="12">Binds 1 Mg(2+) ion per subunit.</text>
</comment>
<dbReference type="GO" id="GO:0003899">
    <property type="term" value="F:DNA-directed RNA polymerase activity"/>
    <property type="evidence" value="ECO:0007669"/>
    <property type="project" value="UniProtKB-UniRule"/>
</dbReference>
<dbReference type="Pfam" id="PF04983">
    <property type="entry name" value="RNA_pol_Rpb1_3"/>
    <property type="match status" value="1"/>
</dbReference>
<dbReference type="CDD" id="cd01609">
    <property type="entry name" value="RNAP_beta'_N"/>
    <property type="match status" value="1"/>
</dbReference>
<dbReference type="Gene3D" id="4.10.860.120">
    <property type="entry name" value="RNA polymerase II, clamp domain"/>
    <property type="match status" value="1"/>
</dbReference>
<dbReference type="Pfam" id="PF05000">
    <property type="entry name" value="RNA_pol_Rpb1_4"/>
    <property type="match status" value="1"/>
</dbReference>
<dbReference type="CDD" id="cd02655">
    <property type="entry name" value="RNAP_beta'_C"/>
    <property type="match status" value="1"/>
</dbReference>
<accession>A0A2A6FSH5</accession>
<dbReference type="InterPro" id="IPR012754">
    <property type="entry name" value="DNA-dir_RpoC_beta_prime_bact"/>
</dbReference>
<evidence type="ECO:0000313" key="17">
    <source>
        <dbReference type="Proteomes" id="UP000219994"/>
    </source>
</evidence>
<dbReference type="PANTHER" id="PTHR19376:SF54">
    <property type="entry name" value="DNA-DIRECTED RNA POLYMERASE SUBUNIT BETA"/>
    <property type="match status" value="1"/>
</dbReference>
<dbReference type="Pfam" id="PF04997">
    <property type="entry name" value="RNA_pol_Rpb1_1"/>
    <property type="match status" value="1"/>
</dbReference>
<evidence type="ECO:0000313" key="16">
    <source>
        <dbReference type="EMBL" id="PDQ35628.1"/>
    </source>
</evidence>
<feature type="compositionally biased region" description="Basic and acidic residues" evidence="14">
    <location>
        <begin position="187"/>
        <end position="207"/>
    </location>
</feature>
<sequence>MLDATTFDELRIGLATADDIRKWSYGEVKKPETINYRTLKPEKDGLFGEQIFGPSRDWECACGKYKRVRFKGIVCERCGVEVTKSSVRRERMGHIELAASVTHIWYFKGVPSRLGYLLDMAPKDLEKVIYFAAYMVINVDEDARHADLPGLENELRLEIKTLGDQRDARIAELMARKEADLEALESEGAKNDQKKRAEASADKEMAGVRKSADEQIAHLERVWEDFRSLKVGELKAEDAVFHEIQDRYSMYFDAYMGAEAIKRRLEAFDLVTESANLHTQIAEGKGQRKIRAIKRLRVVNSFLTTGASPAAMVLDAVPVIPPELRPMVQLDGGRFATSDLNDLYRRVINRNNRLRRLLDLGAPEIIVNNEKRMLQEAVDALFDNGRRGRPVTGTGNRALKSLSDMLKGKQGRFRQNLLGKRVDYSGRSVIVVGPQLKLHQCGLPKQMALELFKPFVIKRLIDLGHAQNIKSAKRMVERFSAYVWDVLEVIIRERPVLLNRAPTLHRLGIQAFEPQLVEGKAIQLHPLVCAAFNADFDGDQMAVHLPLSVEAQAEARLLMLASNNILKPSDGRPVTLPTQDMIIGLHHLTTLTEGAAGEGRAFSSVAEAILAFDQNRPGAKMLDLNAKVKIRMSGLHFAEGQTPEGFSEDKPFLLETTLGRALFNETLPVDYPFVNEQCGKPQISELVNDLAERYPKTEVAATLDRIKDAGFRWATRSGVTVALSDILTPPNKGEIVSRYEKQAVKVQADYEKGFLDDKERRQELISIWTKATDEVAQAMQANFPADNTINRMVTSGARGNWLQVRNIAGMRGLVSDPKGDIIPRPIISSYREGLSVAEYFIATHGARKGLADTALRTADSGYLTRRLVDVSQDVIIREDDCGTNKGLDFTIAVADAKTGDLVRDANVENGVYARSLAADVVDAKGRVIATAGSDVGDVLINEFIAAGVESIKVRSVLSCESAIGVCAQCYGRSLATGKLVDIGEAVGIIAAQSIGEPGTQLTMRTFHTGGSASADDITQGLPRVQELFEARTPKGASPIVEAAGRITIDETERQRRVILTPDSGDEPITYNVLKRSTLLVEDGQHVELGDQLIVGTIDPKEVLRVKGVREVQKHLVNGVQGVYRSQGVPIHDKHIEVIVRQMLRKVTVVDHGGTSLLPGELIDRLRYNEINRAALTEGKQTASARQEVMGITKASLATESWLSAASFQETTRVLTQAAMEGRSDPLVGLKENVIIGKLIPAGTGLGRYRNVTVEPTDEAVNERYPNRLFGVDSSFSESDLSFVDFDAYSTDGFTPGTYN</sequence>
<evidence type="ECO:0000256" key="4">
    <source>
        <dbReference type="ARBA" id="ARBA00022679"/>
    </source>
</evidence>
<dbReference type="SMART" id="SM00663">
    <property type="entry name" value="RPOLA_N"/>
    <property type="match status" value="1"/>
</dbReference>
<gene>
    <name evidence="12" type="primary">rpoC</name>
    <name evidence="16" type="ORF">B5766_03980</name>
</gene>
<dbReference type="NCBIfam" id="TIGR02386">
    <property type="entry name" value="rpoC_TIGR"/>
    <property type="match status" value="1"/>
</dbReference>
<evidence type="ECO:0000256" key="11">
    <source>
        <dbReference type="ARBA" id="ARBA00048552"/>
    </source>
</evidence>
<keyword evidence="8 12" id="KW-0460">Magnesium</keyword>
<dbReference type="NCBIfam" id="NF011498">
    <property type="entry name" value="PRK14906.1"/>
    <property type="match status" value="1"/>
</dbReference>
<feature type="binding site" evidence="12">
    <location>
        <position position="62"/>
    </location>
    <ligand>
        <name>Zn(2+)</name>
        <dbReference type="ChEBI" id="CHEBI:29105"/>
        <label>1</label>
    </ligand>
</feature>
<dbReference type="InterPro" id="IPR038120">
    <property type="entry name" value="Rpb1_funnel_sf"/>
</dbReference>
<feature type="binding site" evidence="12">
    <location>
        <position position="539"/>
    </location>
    <ligand>
        <name>Mg(2+)</name>
        <dbReference type="ChEBI" id="CHEBI:18420"/>
    </ligand>
</feature>
<dbReference type="Gene3D" id="1.10.40.90">
    <property type="match status" value="1"/>
</dbReference>
<dbReference type="Gene3D" id="1.10.132.30">
    <property type="match status" value="1"/>
</dbReference>
<protein>
    <recommendedName>
        <fullName evidence="12">DNA-directed RNA polymerase subunit beta'</fullName>
        <shortName evidence="12">RNAP subunit beta'</shortName>
        <ecNumber evidence="12">2.7.7.6</ecNumber>
    </recommendedName>
    <alternativeName>
        <fullName evidence="12">RNA polymerase subunit beta'</fullName>
    </alternativeName>
    <alternativeName>
        <fullName evidence="12">Transcriptase subunit beta'</fullName>
    </alternativeName>
</protein>
<evidence type="ECO:0000259" key="15">
    <source>
        <dbReference type="SMART" id="SM00663"/>
    </source>
</evidence>
<dbReference type="InterPro" id="IPR007083">
    <property type="entry name" value="RNA_pol_Rpb1_4"/>
</dbReference>
<feature type="binding site" evidence="12">
    <location>
        <position position="60"/>
    </location>
    <ligand>
        <name>Zn(2+)</name>
        <dbReference type="ChEBI" id="CHEBI:29105"/>
        <label>1</label>
    </ligand>
</feature>
<evidence type="ECO:0000256" key="3">
    <source>
        <dbReference type="ARBA" id="ARBA00022478"/>
    </source>
</evidence>
<dbReference type="InterPro" id="IPR044893">
    <property type="entry name" value="RNA_pol_Rpb1_clamp_domain"/>
</dbReference>
<dbReference type="Pfam" id="PF04998">
    <property type="entry name" value="RNA_pol_Rpb1_5"/>
    <property type="match status" value="1"/>
</dbReference>
<comment type="cofactor">
    <cofactor evidence="12">
        <name>Zn(2+)</name>
        <dbReference type="ChEBI" id="CHEBI:29105"/>
    </cofactor>
    <text evidence="12">Binds 2 Zn(2+) ions per subunit.</text>
</comment>
<dbReference type="FunFam" id="4.10.860.120:FF:000001">
    <property type="entry name" value="DNA-directed RNA polymerase subunit beta"/>
    <property type="match status" value="1"/>
</dbReference>
<feature type="binding site" evidence="12">
    <location>
        <position position="75"/>
    </location>
    <ligand>
        <name>Zn(2+)</name>
        <dbReference type="ChEBI" id="CHEBI:29105"/>
        <label>1</label>
    </ligand>
</feature>
<keyword evidence="4 12" id="KW-0808">Transferase</keyword>
<feature type="binding site" evidence="12">
    <location>
        <position position="537"/>
    </location>
    <ligand>
        <name>Mg(2+)</name>
        <dbReference type="ChEBI" id="CHEBI:18420"/>
    </ligand>
</feature>
<dbReference type="Gene3D" id="1.10.274.100">
    <property type="entry name" value="RNA polymerase Rpb1, domain 3"/>
    <property type="match status" value="1"/>
</dbReference>
<comment type="similarity">
    <text evidence="2 12 13">Belongs to the RNA polymerase beta' chain family.</text>
</comment>